<accession>A0A0N0RYE4</accession>
<organism evidence="1 2">
    <name type="scientific">Penicillium nordicum</name>
    <dbReference type="NCBI Taxonomy" id="229535"/>
    <lineage>
        <taxon>Eukaryota</taxon>
        <taxon>Fungi</taxon>
        <taxon>Dikarya</taxon>
        <taxon>Ascomycota</taxon>
        <taxon>Pezizomycotina</taxon>
        <taxon>Eurotiomycetes</taxon>
        <taxon>Eurotiomycetidae</taxon>
        <taxon>Eurotiales</taxon>
        <taxon>Aspergillaceae</taxon>
        <taxon>Penicillium</taxon>
    </lineage>
</organism>
<dbReference type="OrthoDB" id="5414271at2759"/>
<dbReference type="Proteomes" id="UP000037696">
    <property type="component" value="Unassembled WGS sequence"/>
</dbReference>
<dbReference type="STRING" id="229535.A0A0N0RYE4"/>
<protein>
    <submittedName>
        <fullName evidence="1">Uncharacterized protein</fullName>
    </submittedName>
</protein>
<dbReference type="AlphaFoldDB" id="A0A0N0RYE4"/>
<dbReference type="EMBL" id="LHQQ01000138">
    <property type="protein sequence ID" value="KOS41229.1"/>
    <property type="molecule type" value="Genomic_DNA"/>
</dbReference>
<evidence type="ECO:0000313" key="1">
    <source>
        <dbReference type="EMBL" id="KOS41229.1"/>
    </source>
</evidence>
<reference evidence="1 2" key="1">
    <citation type="submission" date="2015-08" db="EMBL/GenBank/DDBJ databases">
        <title>Genome sequencing of Penicillium nordicum.</title>
        <authorList>
            <person name="Nguyen H.D."/>
            <person name="Seifert K.A."/>
        </authorList>
    </citation>
    <scope>NUCLEOTIDE SEQUENCE [LARGE SCALE GENOMIC DNA]</scope>
    <source>
        <strain evidence="1 2">DAOMC 185683</strain>
    </source>
</reference>
<name>A0A0N0RYE4_9EURO</name>
<gene>
    <name evidence="1" type="ORF">ACN38_g7906</name>
</gene>
<keyword evidence="2" id="KW-1185">Reference proteome</keyword>
<proteinExistence type="predicted"/>
<comment type="caution">
    <text evidence="1">The sequence shown here is derived from an EMBL/GenBank/DDBJ whole genome shotgun (WGS) entry which is preliminary data.</text>
</comment>
<evidence type="ECO:0000313" key="2">
    <source>
        <dbReference type="Proteomes" id="UP000037696"/>
    </source>
</evidence>
<sequence>MDISSTVATWLSLAATIVGLGSIATQFGAIVDQTDPYHALRDMQHLGSWWRRQPHVPWYHVVKPPPVGPVISVSLLHGLCGKNMVYLSRLPLSHQAGQAAWSVLLAVIHPSSQINSHQDKLSKMLSIDSIVGVDHIVTITSEPYEVVPSESWSAIPLHPLARHKLTTCTVISRATLMALLCLTNSRPVFCYSSASGHRAAYASYCGQWRVEWPIGELARVYFCAHDSHTLSNDPYPAMFQQRVDKCLQILAGVIESQTTNVFKCAFPGRKSSGKWVLEYAPKGFGGAHGGRHLYNMIGGNVKDVDFLHMKAMDTQIESSQDMVVLYLPNKDRGVCDVALYVQRQESTVLNEALDNLPWTFVSWSIHRGLRDILVAFAKERMDRYRSCLAETLRLAVAKWPERLDARGWNPRFVREDMAEMAASAVMAGQGNSGDSVRIVTEIAAILWGGTISALDETKFWRHATTPTPCPPTLDPMTVIALVKCFVLEWSVDLDYQMYHNFPVEMYLG</sequence>